<organism evidence="1 2">
    <name type="scientific">Marasmius tenuissimus</name>
    <dbReference type="NCBI Taxonomy" id="585030"/>
    <lineage>
        <taxon>Eukaryota</taxon>
        <taxon>Fungi</taxon>
        <taxon>Dikarya</taxon>
        <taxon>Basidiomycota</taxon>
        <taxon>Agaricomycotina</taxon>
        <taxon>Agaricomycetes</taxon>
        <taxon>Agaricomycetidae</taxon>
        <taxon>Agaricales</taxon>
        <taxon>Marasmiineae</taxon>
        <taxon>Marasmiaceae</taxon>
        <taxon>Marasmius</taxon>
    </lineage>
</organism>
<evidence type="ECO:0000313" key="2">
    <source>
        <dbReference type="Proteomes" id="UP001437256"/>
    </source>
</evidence>
<evidence type="ECO:0000313" key="1">
    <source>
        <dbReference type="EMBL" id="KAL0063521.1"/>
    </source>
</evidence>
<proteinExistence type="predicted"/>
<protein>
    <submittedName>
        <fullName evidence="1">Uncharacterized protein</fullName>
    </submittedName>
</protein>
<gene>
    <name evidence="1" type="ORF">AAF712_009618</name>
</gene>
<dbReference type="Proteomes" id="UP001437256">
    <property type="component" value="Unassembled WGS sequence"/>
</dbReference>
<keyword evidence="2" id="KW-1185">Reference proteome</keyword>
<sequence length="169" mass="19808">MLTDSHNELDAEDTWEPPRYLNDVENELQEAIEMRDISIQGSKDLRRRFRELRKESHNLEQAIRLGRRIACGGGCRWSLRTIIARRRPTGDGGRRWLEDRLEVVQGECARVREGRHISALCLKEAKEEIRHLREEWHAKYESYNNERVIFTAEEVAHLAPSIDSPMSMS</sequence>
<accession>A0ABR2ZPL5</accession>
<reference evidence="1 2" key="1">
    <citation type="submission" date="2024-05" db="EMBL/GenBank/DDBJ databases">
        <title>A draft genome resource for the thread blight pathogen Marasmius tenuissimus strain MS-2.</title>
        <authorList>
            <person name="Yulfo-Soto G.E."/>
            <person name="Baruah I.K."/>
            <person name="Amoako-Attah I."/>
            <person name="Bukari Y."/>
            <person name="Meinhardt L.W."/>
            <person name="Bailey B.A."/>
            <person name="Cohen S.P."/>
        </authorList>
    </citation>
    <scope>NUCLEOTIDE SEQUENCE [LARGE SCALE GENOMIC DNA]</scope>
    <source>
        <strain evidence="1 2">MS-2</strain>
    </source>
</reference>
<comment type="caution">
    <text evidence="1">The sequence shown here is derived from an EMBL/GenBank/DDBJ whole genome shotgun (WGS) entry which is preliminary data.</text>
</comment>
<name>A0ABR2ZPL5_9AGAR</name>
<dbReference type="EMBL" id="JBBXMP010000080">
    <property type="protein sequence ID" value="KAL0063521.1"/>
    <property type="molecule type" value="Genomic_DNA"/>
</dbReference>